<evidence type="ECO:0000256" key="6">
    <source>
        <dbReference type="ARBA" id="ARBA00022617"/>
    </source>
</evidence>
<keyword evidence="5 18" id="KW-0444">Lipid biosynthesis</keyword>
<dbReference type="GO" id="GO:0008270">
    <property type="term" value="F:zinc ion binding"/>
    <property type="evidence" value="ECO:0007669"/>
    <property type="project" value="EnsemblFungi"/>
</dbReference>
<comment type="pathway">
    <text evidence="2">Sphingolipid metabolism.</text>
</comment>
<dbReference type="PROSITE" id="PS50255">
    <property type="entry name" value="CYTOCHROME_B5_2"/>
    <property type="match status" value="1"/>
</dbReference>
<feature type="binding site" evidence="19">
    <location>
        <position position="236"/>
    </location>
    <ligand>
        <name>Zn(2+)</name>
        <dbReference type="ChEBI" id="CHEBI:29105"/>
        <label>1</label>
    </ligand>
</feature>
<dbReference type="PRINTS" id="PR00363">
    <property type="entry name" value="CYTOCHROMEB5"/>
</dbReference>
<feature type="binding site" evidence="19">
    <location>
        <position position="318"/>
    </location>
    <ligand>
        <name>Zn(2+)</name>
        <dbReference type="ChEBI" id="CHEBI:29105"/>
        <label>1</label>
    </ligand>
</feature>
<feature type="binding site" description="axial binding residue" evidence="20">
    <location>
        <position position="36"/>
    </location>
    <ligand>
        <name>heme</name>
        <dbReference type="ChEBI" id="CHEBI:30413"/>
    </ligand>
    <ligandPart>
        <name>Fe</name>
        <dbReference type="ChEBI" id="CHEBI:18248"/>
    </ligandPart>
</feature>
<dbReference type="InterPro" id="IPR014430">
    <property type="entry name" value="Scs7"/>
</dbReference>
<evidence type="ECO:0000256" key="19">
    <source>
        <dbReference type="PIRSR" id="PIRSR005149-1"/>
    </source>
</evidence>
<feature type="binding site" description="axial binding residue" evidence="20">
    <location>
        <position position="62"/>
    </location>
    <ligand>
        <name>heme</name>
        <dbReference type="ChEBI" id="CHEBI:30413"/>
    </ligand>
    <ligandPart>
        <name>Fe</name>
        <dbReference type="ChEBI" id="CHEBI:18248"/>
    </ligandPart>
</feature>
<feature type="binding site" evidence="19">
    <location>
        <position position="259"/>
    </location>
    <ligand>
        <name>Zn(2+)</name>
        <dbReference type="ChEBI" id="CHEBI:29105"/>
        <label>1</label>
    </ligand>
</feature>
<evidence type="ECO:0000256" key="20">
    <source>
        <dbReference type="PIRSR" id="PIRSR005149-50"/>
    </source>
</evidence>
<dbReference type="GO" id="GO:0051999">
    <property type="term" value="P:mannosyl-inositol phosphorylceramide biosynthetic process"/>
    <property type="evidence" value="ECO:0007669"/>
    <property type="project" value="EnsemblFungi"/>
</dbReference>
<evidence type="ECO:0000256" key="16">
    <source>
        <dbReference type="ARBA" id="ARBA00023136"/>
    </source>
</evidence>
<keyword evidence="13 18" id="KW-0560">Oxidoreductase</keyword>
<keyword evidence="16 18" id="KW-0472">Membrane</keyword>
<evidence type="ECO:0000256" key="7">
    <source>
        <dbReference type="ARBA" id="ARBA00022692"/>
    </source>
</evidence>
<feature type="binding site" evidence="19">
    <location>
        <position position="255"/>
    </location>
    <ligand>
        <name>Zn(2+)</name>
        <dbReference type="ChEBI" id="CHEBI:29105"/>
        <label>1</label>
    </ligand>
</feature>
<comment type="cofactor">
    <cofactor evidence="18 19">
        <name>Zn(2+)</name>
        <dbReference type="ChEBI" id="CHEBI:29105"/>
    </cofactor>
    <text evidence="18 19">Binds 2 Zn(2+) ions per subunit that likely form a catalytic dimetal center.</text>
</comment>
<evidence type="ECO:0000256" key="17">
    <source>
        <dbReference type="ARBA" id="ARBA00023160"/>
    </source>
</evidence>
<evidence type="ECO:0000313" key="23">
    <source>
        <dbReference type="EMBL" id="KXS14297.1"/>
    </source>
</evidence>
<evidence type="ECO:0000256" key="12">
    <source>
        <dbReference type="ARBA" id="ARBA00022989"/>
    </source>
</evidence>
<dbReference type="AlphaFoldDB" id="A0A139AC09"/>
<dbReference type="OMA" id="FTYAPAF"/>
<evidence type="ECO:0000256" key="11">
    <source>
        <dbReference type="ARBA" id="ARBA00022833"/>
    </source>
</evidence>
<feature type="transmembrane region" description="Helical" evidence="21">
    <location>
        <begin position="184"/>
        <end position="204"/>
    </location>
</feature>
<feature type="binding site" evidence="19">
    <location>
        <position position="314"/>
    </location>
    <ligand>
        <name>Zn(2+)</name>
        <dbReference type="ChEBI" id="CHEBI:29105"/>
        <label>1</label>
    </ligand>
</feature>
<evidence type="ECO:0000256" key="21">
    <source>
        <dbReference type="SAM" id="Phobius"/>
    </source>
</evidence>
<dbReference type="GO" id="GO:0046513">
    <property type="term" value="P:ceramide biosynthetic process"/>
    <property type="evidence" value="ECO:0007669"/>
    <property type="project" value="EnsemblFungi"/>
</dbReference>
<evidence type="ECO:0000256" key="9">
    <source>
        <dbReference type="ARBA" id="ARBA00022824"/>
    </source>
</evidence>
<comment type="function">
    <text evidence="18">Ceramide hydroxylase involved in the hydroxylation of sphingolipid-associated very long chain fatty acids. Postulated to hydroxylate the very long chain fatty acid of dihydroceramides and phytoceramides at C-2.</text>
</comment>
<keyword evidence="24" id="KW-1185">Reference proteome</keyword>
<feature type="transmembrane region" description="Helical" evidence="21">
    <location>
        <begin position="209"/>
        <end position="226"/>
    </location>
</feature>
<comment type="cofactor">
    <cofactor evidence="20">
        <name>Fe cation</name>
        <dbReference type="ChEBI" id="CHEBI:24875"/>
    </cofactor>
</comment>
<dbReference type="Gene3D" id="3.10.120.10">
    <property type="entry name" value="Cytochrome b5-like heme/steroid binding domain"/>
    <property type="match status" value="1"/>
</dbReference>
<dbReference type="PIRSF" id="PIRSF005149">
    <property type="entry name" value="IPC-B_HD"/>
    <property type="match status" value="1"/>
</dbReference>
<evidence type="ECO:0000256" key="1">
    <source>
        <dbReference type="ARBA" id="ARBA00004477"/>
    </source>
</evidence>
<accession>A0A139AC09</accession>
<dbReference type="PANTHER" id="PTHR12863:SF1">
    <property type="entry name" value="FATTY ACID 2-HYDROXYLASE"/>
    <property type="match status" value="1"/>
</dbReference>
<dbReference type="Pfam" id="PF04116">
    <property type="entry name" value="FA_hydroxylase"/>
    <property type="match status" value="1"/>
</dbReference>
<dbReference type="InterPro" id="IPR001199">
    <property type="entry name" value="Cyt_B5-like_heme/steroid-bd"/>
</dbReference>
<evidence type="ECO:0000313" key="24">
    <source>
        <dbReference type="Proteomes" id="UP000070544"/>
    </source>
</evidence>
<protein>
    <recommendedName>
        <fullName evidence="18">Ceramide very long chain fatty acid hydroxylase</fullName>
        <ecNumber evidence="18">1.-.-.-</ecNumber>
    </recommendedName>
</protein>
<evidence type="ECO:0000259" key="22">
    <source>
        <dbReference type="PROSITE" id="PS50255"/>
    </source>
</evidence>
<keyword evidence="11 19" id="KW-0862">Zinc</keyword>
<keyword evidence="7 21" id="KW-0812">Transmembrane</keyword>
<dbReference type="EMBL" id="KQ965770">
    <property type="protein sequence ID" value="KXS14297.1"/>
    <property type="molecule type" value="Genomic_DNA"/>
</dbReference>
<dbReference type="SMART" id="SM01117">
    <property type="entry name" value="Cyt-b5"/>
    <property type="match status" value="1"/>
</dbReference>
<evidence type="ECO:0000256" key="10">
    <source>
        <dbReference type="ARBA" id="ARBA00022832"/>
    </source>
</evidence>
<reference evidence="23 24" key="1">
    <citation type="journal article" date="2015" name="Genome Biol. Evol.">
        <title>Phylogenomic analyses indicate that early fungi evolved digesting cell walls of algal ancestors of land plants.</title>
        <authorList>
            <person name="Chang Y."/>
            <person name="Wang S."/>
            <person name="Sekimoto S."/>
            <person name="Aerts A.L."/>
            <person name="Choi C."/>
            <person name="Clum A."/>
            <person name="LaButti K.M."/>
            <person name="Lindquist E.A."/>
            <person name="Yee Ngan C."/>
            <person name="Ohm R.A."/>
            <person name="Salamov A.A."/>
            <person name="Grigoriev I.V."/>
            <person name="Spatafora J.W."/>
            <person name="Berbee M.L."/>
        </authorList>
    </citation>
    <scope>NUCLEOTIDE SEQUENCE [LARGE SCALE GENOMIC DNA]</scope>
    <source>
        <strain evidence="23 24">JEL478</strain>
    </source>
</reference>
<evidence type="ECO:0000256" key="18">
    <source>
        <dbReference type="PIRNR" id="PIRNR005149"/>
    </source>
</evidence>
<comment type="pathway">
    <text evidence="3">Lipid metabolism.</text>
</comment>
<evidence type="ECO:0000256" key="14">
    <source>
        <dbReference type="ARBA" id="ARBA00023004"/>
    </source>
</evidence>
<evidence type="ECO:0000256" key="5">
    <source>
        <dbReference type="ARBA" id="ARBA00022516"/>
    </source>
</evidence>
<dbReference type="EC" id="1.-.-.-" evidence="18"/>
<evidence type="ECO:0000256" key="15">
    <source>
        <dbReference type="ARBA" id="ARBA00023098"/>
    </source>
</evidence>
<dbReference type="GO" id="GO:0080132">
    <property type="term" value="F:fatty acid 2-hydroxylase activity"/>
    <property type="evidence" value="ECO:0007669"/>
    <property type="project" value="EnsemblFungi"/>
</dbReference>
<sequence length="361" mass="40891">MPTFSLTEVQKHSSSTSCWVIYHGAVYDVTTFLADHPGGEDFILDHAGKDISSLMEGPDHNHSDSAYQVLAGFKIGTLAQPNGASGEATLVKRKVAAAARAEPESDDTQMYKENGWSAELIQDSLGKASADFIDPHKPMLAQIWRSRWTKAFYLEQVHIPKHVPFAAPIFGYDHILEPLSKTSWWVVPLVWLPVGQLAIGGWAFRRLPLAAFAAYYGFGVGMWTFIEYSLHRWLFHVERFLPESQMAFLLHFLTHGVHHFLPMDGMRLVMPPALFCILLAPVYLTLVPWFPSFETAHATLAGALLGYVCYDLIHYYLHHGRVITAHLRAMKTWHMDHHYKNANTLYGITSKFWDYVFGTTK</sequence>
<feature type="binding site" evidence="19">
    <location>
        <position position="337"/>
    </location>
    <ligand>
        <name>Zn(2+)</name>
        <dbReference type="ChEBI" id="CHEBI:29105"/>
        <label>1</label>
    </ligand>
</feature>
<dbReference type="InterPro" id="IPR018506">
    <property type="entry name" value="Cyt_B5_heme-BS"/>
</dbReference>
<feature type="binding site" evidence="19">
    <location>
        <position position="338"/>
    </location>
    <ligand>
        <name>Zn(2+)</name>
        <dbReference type="ChEBI" id="CHEBI:29105"/>
        <label>1</label>
    </ligand>
</feature>
<proteinExistence type="inferred from homology"/>
<dbReference type="PANTHER" id="PTHR12863">
    <property type="entry name" value="FATTY ACID HYDROXYLASE"/>
    <property type="match status" value="1"/>
</dbReference>
<comment type="subcellular location">
    <subcellularLocation>
        <location evidence="1">Endoplasmic reticulum membrane</location>
        <topology evidence="1">Multi-pass membrane protein</topology>
    </subcellularLocation>
</comment>
<name>A0A139AC09_GONPJ</name>
<evidence type="ECO:0000256" key="2">
    <source>
        <dbReference type="ARBA" id="ARBA00004991"/>
    </source>
</evidence>
<dbReference type="InterPro" id="IPR006694">
    <property type="entry name" value="Fatty_acid_hydroxylase"/>
</dbReference>
<evidence type="ECO:0000256" key="8">
    <source>
        <dbReference type="ARBA" id="ARBA00022723"/>
    </source>
</evidence>
<keyword evidence="10 18" id="KW-0276">Fatty acid metabolism</keyword>
<organism evidence="23 24">
    <name type="scientific">Gonapodya prolifera (strain JEL478)</name>
    <name type="common">Monoblepharis prolifera</name>
    <dbReference type="NCBI Taxonomy" id="1344416"/>
    <lineage>
        <taxon>Eukaryota</taxon>
        <taxon>Fungi</taxon>
        <taxon>Fungi incertae sedis</taxon>
        <taxon>Chytridiomycota</taxon>
        <taxon>Chytridiomycota incertae sedis</taxon>
        <taxon>Monoblepharidomycetes</taxon>
        <taxon>Monoblepharidales</taxon>
        <taxon>Gonapodyaceae</taxon>
        <taxon>Gonapodya</taxon>
    </lineage>
</organism>
<feature type="domain" description="Cytochrome b5 heme-binding" evidence="22">
    <location>
        <begin position="1"/>
        <end position="79"/>
    </location>
</feature>
<feature type="binding site" evidence="19">
    <location>
        <position position="334"/>
    </location>
    <ligand>
        <name>Zn(2+)</name>
        <dbReference type="ChEBI" id="CHEBI:29105"/>
        <label>1</label>
    </ligand>
</feature>
<keyword evidence="14 18" id="KW-0408">Iron</keyword>
<comment type="similarity">
    <text evidence="4 18">Belongs to the sterol desaturase family. SCS7 subfamily.</text>
</comment>
<dbReference type="PROSITE" id="PS00191">
    <property type="entry name" value="CYTOCHROME_B5_1"/>
    <property type="match status" value="1"/>
</dbReference>
<evidence type="ECO:0000256" key="13">
    <source>
        <dbReference type="ARBA" id="ARBA00023002"/>
    </source>
</evidence>
<feature type="transmembrane region" description="Helical" evidence="21">
    <location>
        <begin position="268"/>
        <end position="290"/>
    </location>
</feature>
<keyword evidence="9 18" id="KW-0256">Endoplasmic reticulum</keyword>
<dbReference type="OrthoDB" id="260519at2759"/>
<keyword evidence="17 18" id="KW-0275">Fatty acid biosynthesis</keyword>
<dbReference type="SUPFAM" id="SSF55856">
    <property type="entry name" value="Cytochrome b5-like heme/steroid binding domain"/>
    <property type="match status" value="1"/>
</dbReference>
<keyword evidence="6 20" id="KW-0349">Heme</keyword>
<evidence type="ECO:0000256" key="3">
    <source>
        <dbReference type="ARBA" id="ARBA00005189"/>
    </source>
</evidence>
<gene>
    <name evidence="23" type="ORF">M427DRAFT_135910</name>
</gene>
<dbReference type="GO" id="GO:0000038">
    <property type="term" value="P:very long-chain fatty acid metabolic process"/>
    <property type="evidence" value="ECO:0007669"/>
    <property type="project" value="EnsemblFungi"/>
</dbReference>
<dbReference type="InterPro" id="IPR036400">
    <property type="entry name" value="Cyt_B5-like_heme/steroid_sf"/>
</dbReference>
<dbReference type="Pfam" id="PF00173">
    <property type="entry name" value="Cyt-b5"/>
    <property type="match status" value="1"/>
</dbReference>
<keyword evidence="8 18" id="KW-0479">Metal-binding</keyword>
<dbReference type="GO" id="GO:0102772">
    <property type="term" value="F:sphingolipid C4-monooxygenase activity"/>
    <property type="evidence" value="ECO:0007669"/>
    <property type="project" value="EnsemblFungi"/>
</dbReference>
<evidence type="ECO:0000256" key="4">
    <source>
        <dbReference type="ARBA" id="ARBA00005747"/>
    </source>
</evidence>
<dbReference type="Proteomes" id="UP000070544">
    <property type="component" value="Unassembled WGS sequence"/>
</dbReference>
<dbReference type="GO" id="GO:0006633">
    <property type="term" value="P:fatty acid biosynthetic process"/>
    <property type="evidence" value="ECO:0007669"/>
    <property type="project" value="UniProtKB-KW"/>
</dbReference>
<feature type="binding site" evidence="19">
    <location>
        <position position="231"/>
    </location>
    <ligand>
        <name>Zn(2+)</name>
        <dbReference type="ChEBI" id="CHEBI:29105"/>
        <label>1</label>
    </ligand>
</feature>
<dbReference type="GO" id="GO:0020037">
    <property type="term" value="F:heme binding"/>
    <property type="evidence" value="ECO:0007669"/>
    <property type="project" value="InterPro"/>
</dbReference>
<dbReference type="STRING" id="1344416.A0A139AC09"/>
<keyword evidence="12 21" id="KW-1133">Transmembrane helix</keyword>
<dbReference type="GO" id="GO:0005506">
    <property type="term" value="F:iron ion binding"/>
    <property type="evidence" value="ECO:0007669"/>
    <property type="project" value="UniProtKB-UniRule"/>
</dbReference>
<dbReference type="GO" id="GO:0005789">
    <property type="term" value="C:endoplasmic reticulum membrane"/>
    <property type="evidence" value="ECO:0007669"/>
    <property type="project" value="UniProtKB-SubCell"/>
</dbReference>
<keyword evidence="15 18" id="KW-0443">Lipid metabolism</keyword>
<feature type="binding site" evidence="19">
    <location>
        <position position="258"/>
    </location>
    <ligand>
        <name>Zn(2+)</name>
        <dbReference type="ChEBI" id="CHEBI:29105"/>
        <label>1</label>
    </ligand>
</feature>
<dbReference type="FunFam" id="3.10.120.10:FF:000007">
    <property type="entry name" value="Sulfite oxidase, mitochondrial"/>
    <property type="match status" value="1"/>
</dbReference>